<accession>A0A1H7BX79</accession>
<name>A0A1H7BX79_9BACT</name>
<keyword evidence="2" id="KW-1185">Reference proteome</keyword>
<sequence length="404" mass="47184">METNASFSRSFRIKQHTPLLHFHRPDHTYPSNEYEDAHKLPEIQIGATLRATELKPKLDRYLREQAGSELKGKWRQKKQEQSLHYQVRILPEGTVRTTFVDKKNTPMFFANMGDKGSHKVRSFTDQPIRVVFFSLHRDLLDLIALKFGDFLFHHNFGTRQSKGYGSFSSVDYAVPKSITHLKINGSDRVSPEERAKPMFEIVNYYYQRLKSGVNIGRRCVYFDSFLKIYLAKESTYNYSWEKKWLKRPFLPETANFGKPPKFVRAFLGLNDSFTFMAKKCAEANRCRNVPRNKWNYPDRKTKISVSNPNGSISRFKSPILFKPIFNGTNWEVYIHISDIDPKLPKKVFSFEYTGSRQPNDNRLSTPDEPIDLKDLVKRYHEHLGEEFEAFSFNGSLGKVKIINP</sequence>
<gene>
    <name evidence="1" type="ORF">SAMN05192553_1184</name>
</gene>
<organism evidence="1 2">
    <name type="scientific">Cyclobacterium xiamenense</name>
    <dbReference type="NCBI Taxonomy" id="1297121"/>
    <lineage>
        <taxon>Bacteria</taxon>
        <taxon>Pseudomonadati</taxon>
        <taxon>Bacteroidota</taxon>
        <taxon>Cytophagia</taxon>
        <taxon>Cytophagales</taxon>
        <taxon>Cyclobacteriaceae</taxon>
        <taxon>Cyclobacterium</taxon>
    </lineage>
</organism>
<evidence type="ECO:0000313" key="1">
    <source>
        <dbReference type="EMBL" id="SEJ81816.1"/>
    </source>
</evidence>
<proteinExistence type="predicted"/>
<protein>
    <submittedName>
        <fullName evidence="1">Uncharacterized protein</fullName>
    </submittedName>
</protein>
<evidence type="ECO:0000313" key="2">
    <source>
        <dbReference type="Proteomes" id="UP000199403"/>
    </source>
</evidence>
<dbReference type="AlphaFoldDB" id="A0A1H7BX79"/>
<dbReference type="Proteomes" id="UP000199403">
    <property type="component" value="Unassembled WGS sequence"/>
</dbReference>
<dbReference type="EMBL" id="FNZH01000018">
    <property type="protein sequence ID" value="SEJ81816.1"/>
    <property type="molecule type" value="Genomic_DNA"/>
</dbReference>
<dbReference type="OrthoDB" id="957952at2"/>
<reference evidence="2" key="1">
    <citation type="submission" date="2016-10" db="EMBL/GenBank/DDBJ databases">
        <authorList>
            <person name="Varghese N."/>
            <person name="Submissions S."/>
        </authorList>
    </citation>
    <scope>NUCLEOTIDE SEQUENCE [LARGE SCALE GENOMIC DNA]</scope>
    <source>
        <strain evidence="2">IBRC-M 10761</strain>
    </source>
</reference>
<dbReference type="RefSeq" id="WP_092178904.1">
    <property type="nucleotide sequence ID" value="NZ_FNZH01000018.1"/>
</dbReference>
<dbReference type="STRING" id="1416801.SAMN05192553_1184"/>